<dbReference type="PROSITE" id="PS50850">
    <property type="entry name" value="MFS"/>
    <property type="match status" value="1"/>
</dbReference>
<evidence type="ECO:0000259" key="8">
    <source>
        <dbReference type="PROSITE" id="PS50850"/>
    </source>
</evidence>
<sequence length="458" mass="49051">MTVTSAALATDAAGARPASSQSIEEKRKSAIRGAFFSEYIDMFDIYLPVVALAPVMFMFQPKNLSPQVETVLASLVFITTLLGRPIGALIFGLIADKVGRRAASIYSVAGFGVITLLIGLLPGYETLGLASYILLVLLRFLDGIFLGGGYTGAMPLAIEYSKKDKRGFVGGLIIAGFPAAYVSINLITMLMFYLFPLDGPGSPYTVWGWRIPFIVGAALAGLLALYYVHKVSESEVWKKEAAAGAEQAEASPMAGLFSGKGGRDLLQVLLLMTGFWTTQNIITIYMPTGLLVKTLHLNGFALTATLMICYTILFFSYIGSGLLGQVIGRRRFFVIVGPLIATVGAYILYTLTVTPEMAFGTRVLLVSLLAVIVTSPWGVIVTYINERFATDVRATGFGIGFSLSVVIPSFYAFYMDWLSALMPLALTPVALLIVGGLIGTVGALIGPETRDVDFGTGH</sequence>
<evidence type="ECO:0000256" key="3">
    <source>
        <dbReference type="ARBA" id="ARBA00022475"/>
    </source>
</evidence>
<dbReference type="PANTHER" id="PTHR43045">
    <property type="entry name" value="SHIKIMATE TRANSPORTER"/>
    <property type="match status" value="1"/>
</dbReference>
<feature type="transmembrane region" description="Helical" evidence="7">
    <location>
        <begin position="396"/>
        <end position="414"/>
    </location>
</feature>
<feature type="transmembrane region" description="Helical" evidence="7">
    <location>
        <begin position="207"/>
        <end position="228"/>
    </location>
</feature>
<dbReference type="InterPro" id="IPR011701">
    <property type="entry name" value="MFS"/>
</dbReference>
<feature type="transmembrane region" description="Helical" evidence="7">
    <location>
        <begin position="168"/>
        <end position="195"/>
    </location>
</feature>
<dbReference type="InterPro" id="IPR020846">
    <property type="entry name" value="MFS_dom"/>
</dbReference>
<keyword evidence="4 7" id="KW-0812">Transmembrane</keyword>
<evidence type="ECO:0000256" key="6">
    <source>
        <dbReference type="ARBA" id="ARBA00023136"/>
    </source>
</evidence>
<feature type="transmembrane region" description="Helical" evidence="7">
    <location>
        <begin position="105"/>
        <end position="124"/>
    </location>
</feature>
<keyword evidence="5 7" id="KW-1133">Transmembrane helix</keyword>
<keyword evidence="3" id="KW-1003">Cell membrane</keyword>
<evidence type="ECO:0000256" key="1">
    <source>
        <dbReference type="ARBA" id="ARBA00004651"/>
    </source>
</evidence>
<feature type="transmembrane region" description="Helical" evidence="7">
    <location>
        <begin position="130"/>
        <end position="156"/>
    </location>
</feature>
<gene>
    <name evidence="9" type="ORF">MMSR116_11630</name>
</gene>
<feature type="transmembrane region" description="Helical" evidence="7">
    <location>
        <begin position="71"/>
        <end position="93"/>
    </location>
</feature>
<protein>
    <submittedName>
        <fullName evidence="9">MFS transporter</fullName>
    </submittedName>
</protein>
<feature type="transmembrane region" description="Helical" evidence="7">
    <location>
        <begin position="36"/>
        <end position="59"/>
    </location>
</feature>
<dbReference type="InterPro" id="IPR005829">
    <property type="entry name" value="Sugar_transporter_CS"/>
</dbReference>
<proteinExistence type="predicted"/>
<dbReference type="PROSITE" id="PS00217">
    <property type="entry name" value="SUGAR_TRANSPORT_2"/>
    <property type="match status" value="1"/>
</dbReference>
<evidence type="ECO:0000256" key="2">
    <source>
        <dbReference type="ARBA" id="ARBA00022448"/>
    </source>
</evidence>
<dbReference type="EMBL" id="CP043538">
    <property type="protein sequence ID" value="QGY02449.1"/>
    <property type="molecule type" value="Genomic_DNA"/>
</dbReference>
<dbReference type="AlphaFoldDB" id="A0A6B9FKH2"/>
<dbReference type="Pfam" id="PF07690">
    <property type="entry name" value="MFS_1"/>
    <property type="match status" value="1"/>
</dbReference>
<evidence type="ECO:0000256" key="7">
    <source>
        <dbReference type="SAM" id="Phobius"/>
    </source>
</evidence>
<dbReference type="OrthoDB" id="3690818at2"/>
<comment type="subcellular location">
    <subcellularLocation>
        <location evidence="1">Cell membrane</location>
        <topology evidence="1">Multi-pass membrane protein</topology>
    </subcellularLocation>
</comment>
<dbReference type="Gene3D" id="1.20.1250.20">
    <property type="entry name" value="MFS general substrate transporter like domains"/>
    <property type="match status" value="2"/>
</dbReference>
<evidence type="ECO:0000313" key="10">
    <source>
        <dbReference type="Proteomes" id="UP000012488"/>
    </source>
</evidence>
<dbReference type="PANTHER" id="PTHR43045:SF4">
    <property type="entry name" value="TRANSPORTER YDFJ-RELATED"/>
    <property type="match status" value="1"/>
</dbReference>
<dbReference type="RefSeq" id="WP_010683021.1">
    <property type="nucleotide sequence ID" value="NZ_CP043538.1"/>
</dbReference>
<accession>A0A6B9FKH2</accession>
<feature type="transmembrane region" description="Helical" evidence="7">
    <location>
        <begin position="363"/>
        <end position="384"/>
    </location>
</feature>
<keyword evidence="6 7" id="KW-0472">Membrane</keyword>
<feature type="transmembrane region" description="Helical" evidence="7">
    <location>
        <begin position="420"/>
        <end position="445"/>
    </location>
</feature>
<feature type="domain" description="Major facilitator superfamily (MFS) profile" evidence="8">
    <location>
        <begin position="30"/>
        <end position="458"/>
    </location>
</feature>
<feature type="transmembrane region" description="Helical" evidence="7">
    <location>
        <begin position="299"/>
        <end position="320"/>
    </location>
</feature>
<dbReference type="InterPro" id="IPR036259">
    <property type="entry name" value="MFS_trans_sf"/>
</dbReference>
<feature type="transmembrane region" description="Helical" evidence="7">
    <location>
        <begin position="332"/>
        <end position="351"/>
    </location>
</feature>
<dbReference type="Proteomes" id="UP000012488">
    <property type="component" value="Chromosome"/>
</dbReference>
<dbReference type="GO" id="GO:0022857">
    <property type="term" value="F:transmembrane transporter activity"/>
    <property type="evidence" value="ECO:0007669"/>
    <property type="project" value="InterPro"/>
</dbReference>
<organism evidence="9 10">
    <name type="scientific">Methylobacterium mesophilicum SR1.6/6</name>
    <dbReference type="NCBI Taxonomy" id="908290"/>
    <lineage>
        <taxon>Bacteria</taxon>
        <taxon>Pseudomonadati</taxon>
        <taxon>Pseudomonadota</taxon>
        <taxon>Alphaproteobacteria</taxon>
        <taxon>Hyphomicrobiales</taxon>
        <taxon>Methylobacteriaceae</taxon>
        <taxon>Methylobacterium</taxon>
    </lineage>
</organism>
<keyword evidence="2" id="KW-0813">Transport</keyword>
<dbReference type="GO" id="GO:0005886">
    <property type="term" value="C:plasma membrane"/>
    <property type="evidence" value="ECO:0007669"/>
    <property type="project" value="UniProtKB-SubCell"/>
</dbReference>
<evidence type="ECO:0000313" key="9">
    <source>
        <dbReference type="EMBL" id="QGY02449.1"/>
    </source>
</evidence>
<dbReference type="KEGG" id="mmes:MMSR116_11630"/>
<name>A0A6B9FKH2_9HYPH</name>
<reference evidence="9 10" key="2">
    <citation type="journal article" date="2013" name="Genome Announc.">
        <title>Draft Genome Sequence of Methylobacterium mesophilicum Strain SR1.6/6, Isolated from Citrus sinensis.</title>
        <authorList>
            <person name="Marinho Almeida D."/>
            <person name="Dini-Andreote F."/>
            <person name="Camargo Neves A.A."/>
            <person name="Juca Ramos R.T."/>
            <person name="Andreote F.D."/>
            <person name="Carneiro A.R."/>
            <person name="Oliveira de Souza Lima A."/>
            <person name="Caracciolo Gomes de Sa P.H."/>
            <person name="Ribeiro Barbosa M.S."/>
            <person name="Araujo W.L."/>
            <person name="Silva A."/>
        </authorList>
    </citation>
    <scope>NUCLEOTIDE SEQUENCE [LARGE SCALE GENOMIC DNA]</scope>
    <source>
        <strain evidence="9 10">SR1.6/6</strain>
    </source>
</reference>
<reference evidence="9 10" key="1">
    <citation type="journal article" date="2012" name="Genet. Mol. Biol.">
        <title>Analysis of 16S rRNA and mxaF genes revealing insights into Methylobacterium niche-specific plant association.</title>
        <authorList>
            <person name="Dourado M.N."/>
            <person name="Andreote F.D."/>
            <person name="Dini-Andreote F."/>
            <person name="Conti R."/>
            <person name="Araujo J.M."/>
            <person name="Araujo W.L."/>
        </authorList>
    </citation>
    <scope>NUCLEOTIDE SEQUENCE [LARGE SCALE GENOMIC DNA]</scope>
    <source>
        <strain evidence="9 10">SR1.6/6</strain>
    </source>
</reference>
<evidence type="ECO:0000256" key="4">
    <source>
        <dbReference type="ARBA" id="ARBA00022692"/>
    </source>
</evidence>
<evidence type="ECO:0000256" key="5">
    <source>
        <dbReference type="ARBA" id="ARBA00022989"/>
    </source>
</evidence>
<dbReference type="SUPFAM" id="SSF103473">
    <property type="entry name" value="MFS general substrate transporter"/>
    <property type="match status" value="1"/>
</dbReference>
<feature type="transmembrane region" description="Helical" evidence="7">
    <location>
        <begin position="265"/>
        <end position="287"/>
    </location>
</feature>